<keyword evidence="4" id="KW-0378">Hydrolase</keyword>
<feature type="compositionally biased region" description="Gly residues" evidence="8">
    <location>
        <begin position="539"/>
        <end position="554"/>
    </location>
</feature>
<dbReference type="FunFam" id="3.40.50.300:FF:000354">
    <property type="entry name" value="ATP-dependent RNA helicase SKI2"/>
    <property type="match status" value="1"/>
</dbReference>
<evidence type="ECO:0000256" key="4">
    <source>
        <dbReference type="ARBA" id="ARBA00022801"/>
    </source>
</evidence>
<dbReference type="GO" id="GO:0055087">
    <property type="term" value="C:Ski complex"/>
    <property type="evidence" value="ECO:0007669"/>
    <property type="project" value="TreeGrafter"/>
</dbReference>
<organism evidence="11 12">
    <name type="scientific">Symbiochloris irregularis</name>
    <dbReference type="NCBI Taxonomy" id="706552"/>
    <lineage>
        <taxon>Eukaryota</taxon>
        <taxon>Viridiplantae</taxon>
        <taxon>Chlorophyta</taxon>
        <taxon>core chlorophytes</taxon>
        <taxon>Trebouxiophyceae</taxon>
        <taxon>Trebouxiales</taxon>
        <taxon>Trebouxiaceae</taxon>
        <taxon>Symbiochloris</taxon>
    </lineage>
</organism>
<keyword evidence="3" id="KW-0547">Nucleotide-binding</keyword>
<evidence type="ECO:0000259" key="9">
    <source>
        <dbReference type="PROSITE" id="PS51192"/>
    </source>
</evidence>
<dbReference type="SMART" id="SM00487">
    <property type="entry name" value="DEXDc"/>
    <property type="match status" value="1"/>
</dbReference>
<feature type="domain" description="Helicase ATP-binding" evidence="9">
    <location>
        <begin position="313"/>
        <end position="468"/>
    </location>
</feature>
<feature type="domain" description="Helicase C-terminal" evidence="10">
    <location>
        <begin position="606"/>
        <end position="783"/>
    </location>
</feature>
<dbReference type="GO" id="GO:0070478">
    <property type="term" value="P:nuclear-transcribed mRNA catabolic process, 3'-5' exonucleolytic nonsense-mediated decay"/>
    <property type="evidence" value="ECO:0007669"/>
    <property type="project" value="TreeGrafter"/>
</dbReference>
<dbReference type="InterPro" id="IPR050699">
    <property type="entry name" value="RNA-DNA_Helicase"/>
</dbReference>
<evidence type="ECO:0000256" key="6">
    <source>
        <dbReference type="ARBA" id="ARBA00022840"/>
    </source>
</evidence>
<proteinExistence type="predicted"/>
<dbReference type="Proteomes" id="UP001465755">
    <property type="component" value="Unassembled WGS sequence"/>
</dbReference>
<dbReference type="SUPFAM" id="SSF52540">
    <property type="entry name" value="P-loop containing nucleoside triphosphate hydrolases"/>
    <property type="match status" value="1"/>
</dbReference>
<evidence type="ECO:0000256" key="5">
    <source>
        <dbReference type="ARBA" id="ARBA00022806"/>
    </source>
</evidence>
<dbReference type="Gene3D" id="3.40.50.300">
    <property type="entry name" value="P-loop containing nucleotide triphosphate hydrolases"/>
    <property type="match status" value="2"/>
</dbReference>
<dbReference type="FunFam" id="1.10.3380.30:FF:000001">
    <property type="entry name" value="Ski2 ATP-dependent RNA helicase"/>
    <property type="match status" value="1"/>
</dbReference>
<dbReference type="PROSITE" id="PS51192">
    <property type="entry name" value="HELICASE_ATP_BIND_1"/>
    <property type="match status" value="1"/>
</dbReference>
<dbReference type="InterPro" id="IPR014001">
    <property type="entry name" value="Helicase_ATP-bd"/>
</dbReference>
<evidence type="ECO:0000256" key="2">
    <source>
        <dbReference type="ARBA" id="ARBA00022490"/>
    </source>
</evidence>
<dbReference type="CDD" id="cd18795">
    <property type="entry name" value="SF2_C_Ski2"/>
    <property type="match status" value="1"/>
</dbReference>
<comment type="subcellular location">
    <subcellularLocation>
        <location evidence="1">Cytoplasm</location>
    </subcellularLocation>
</comment>
<dbReference type="SMART" id="SM00490">
    <property type="entry name" value="HELICc"/>
    <property type="match status" value="1"/>
</dbReference>
<dbReference type="SMART" id="SM01142">
    <property type="entry name" value="DSHCT"/>
    <property type="match status" value="1"/>
</dbReference>
<dbReference type="InterPro" id="IPR001650">
    <property type="entry name" value="Helicase_C-like"/>
</dbReference>
<dbReference type="InterPro" id="IPR011545">
    <property type="entry name" value="DEAD/DEAH_box_helicase_dom"/>
</dbReference>
<reference evidence="11 12" key="1">
    <citation type="journal article" date="2024" name="Nat. Commun.">
        <title>Phylogenomics reveals the evolutionary origins of lichenization in chlorophyte algae.</title>
        <authorList>
            <person name="Puginier C."/>
            <person name="Libourel C."/>
            <person name="Otte J."/>
            <person name="Skaloud P."/>
            <person name="Haon M."/>
            <person name="Grisel S."/>
            <person name="Petersen M."/>
            <person name="Berrin J.G."/>
            <person name="Delaux P.M."/>
            <person name="Dal Grande F."/>
            <person name="Keller J."/>
        </authorList>
    </citation>
    <scope>NUCLEOTIDE SEQUENCE [LARGE SCALE GENOMIC DNA]</scope>
    <source>
        <strain evidence="11 12">SAG 2036</strain>
    </source>
</reference>
<dbReference type="PANTHER" id="PTHR12131:SF24">
    <property type="entry name" value="DEXH-BOX ATP-DEPENDENT RNA HELICASE DEXH11"/>
    <property type="match status" value="1"/>
</dbReference>
<dbReference type="PANTHER" id="PTHR12131">
    <property type="entry name" value="ATP-DEPENDENT RNA AND DNA HELICASE"/>
    <property type="match status" value="1"/>
</dbReference>
<dbReference type="GO" id="GO:0003724">
    <property type="term" value="F:RNA helicase activity"/>
    <property type="evidence" value="ECO:0007669"/>
    <property type="project" value="InterPro"/>
</dbReference>
<feature type="region of interest" description="Disordered" evidence="8">
    <location>
        <begin position="506"/>
        <end position="575"/>
    </location>
</feature>
<dbReference type="InterPro" id="IPR027417">
    <property type="entry name" value="P-loop_NTPase"/>
</dbReference>
<dbReference type="PIRSF" id="PIRSF005198">
    <property type="entry name" value="Antiviral_helicase_SKI2"/>
    <property type="match status" value="1"/>
</dbReference>
<keyword evidence="12" id="KW-1185">Reference proteome</keyword>
<dbReference type="Pfam" id="PF08148">
    <property type="entry name" value="DSHCT"/>
    <property type="match status" value="1"/>
</dbReference>
<evidence type="ECO:0000256" key="7">
    <source>
        <dbReference type="ARBA" id="ARBA00022884"/>
    </source>
</evidence>
<feature type="region of interest" description="Disordered" evidence="8">
    <location>
        <begin position="250"/>
        <end position="278"/>
    </location>
</feature>
<feature type="region of interest" description="Disordered" evidence="8">
    <location>
        <begin position="160"/>
        <end position="190"/>
    </location>
</feature>
<feature type="compositionally biased region" description="Polar residues" evidence="8">
    <location>
        <begin position="252"/>
        <end position="262"/>
    </location>
</feature>
<dbReference type="EMBL" id="JALJOQ010000072">
    <property type="protein sequence ID" value="KAK9802049.1"/>
    <property type="molecule type" value="Genomic_DNA"/>
</dbReference>
<dbReference type="Gene3D" id="1.10.3380.30">
    <property type="match status" value="2"/>
</dbReference>
<feature type="compositionally biased region" description="Low complexity" evidence="8">
    <location>
        <begin position="506"/>
        <end position="516"/>
    </location>
</feature>
<comment type="caution">
    <text evidence="11">The sequence shown here is derived from an EMBL/GenBank/DDBJ whole genome shotgun (WGS) entry which is preliminary data.</text>
</comment>
<evidence type="ECO:0008006" key="13">
    <source>
        <dbReference type="Google" id="ProtNLM"/>
    </source>
</evidence>
<evidence type="ECO:0000256" key="3">
    <source>
        <dbReference type="ARBA" id="ARBA00022741"/>
    </source>
</evidence>
<dbReference type="Pfam" id="PF00270">
    <property type="entry name" value="DEAD"/>
    <property type="match status" value="1"/>
</dbReference>
<keyword evidence="5" id="KW-0347">Helicase</keyword>
<evidence type="ECO:0000256" key="8">
    <source>
        <dbReference type="SAM" id="MobiDB-lite"/>
    </source>
</evidence>
<keyword evidence="6" id="KW-0067">ATP-binding</keyword>
<name>A0AAW1P0S7_9CHLO</name>
<dbReference type="GO" id="GO:0005524">
    <property type="term" value="F:ATP binding"/>
    <property type="evidence" value="ECO:0007669"/>
    <property type="project" value="UniProtKB-KW"/>
</dbReference>
<protein>
    <recommendedName>
        <fullName evidence="13">Antiviral helicase SKI2</fullName>
    </recommendedName>
</protein>
<dbReference type="InterPro" id="IPR012961">
    <property type="entry name" value="Ski2/MTR4_C"/>
</dbReference>
<dbReference type="InterPro" id="IPR016438">
    <property type="entry name" value="SKI2-like"/>
</dbReference>
<keyword evidence="2" id="KW-0963">Cytoplasm</keyword>
<evidence type="ECO:0000313" key="11">
    <source>
        <dbReference type="EMBL" id="KAK9802049.1"/>
    </source>
</evidence>
<gene>
    <name evidence="11" type="ORF">WJX73_006832</name>
</gene>
<dbReference type="GO" id="GO:0003723">
    <property type="term" value="F:RNA binding"/>
    <property type="evidence" value="ECO:0007669"/>
    <property type="project" value="UniProtKB-KW"/>
</dbReference>
<dbReference type="GO" id="GO:0016787">
    <property type="term" value="F:hydrolase activity"/>
    <property type="evidence" value="ECO:0007669"/>
    <property type="project" value="UniProtKB-KW"/>
</dbReference>
<dbReference type="Pfam" id="PF00271">
    <property type="entry name" value="Helicase_C"/>
    <property type="match status" value="1"/>
</dbReference>
<evidence type="ECO:0000259" key="10">
    <source>
        <dbReference type="PROSITE" id="PS51194"/>
    </source>
</evidence>
<evidence type="ECO:0000313" key="12">
    <source>
        <dbReference type="Proteomes" id="UP001465755"/>
    </source>
</evidence>
<evidence type="ECO:0000256" key="1">
    <source>
        <dbReference type="ARBA" id="ARBA00004496"/>
    </source>
</evidence>
<keyword evidence="7" id="KW-0694">RNA-binding</keyword>
<dbReference type="PROSITE" id="PS51194">
    <property type="entry name" value="HELICASE_CTER"/>
    <property type="match status" value="1"/>
</dbReference>
<accession>A0AAW1P0S7</accession>
<sequence>MTSTIGPSASLWQHLETIDLVDLPITGLGLSTTFLAPAVWPQPSAPSVLLEVSLPDQDGQVSYQEVNLAVAQGVEGASAMRRPPSSAVGSREFLRGKQGNVPFPIGGDALPPVSTSASRAAEEARTGAWLRDLQGPGPPPRVLAPGLDHGIFGAWAQEDYEEAERPSTAAGDSARASQTVYGAGRDQDEQASLASPFIQAGNGELSGMEDLDDDVPFPSSAGAGAQVEAAVEVAARAPALQRVQAGGLLAGQDSSSSIQPETPNRKKRRAQGQKRQWAVQHPVKDVAAEFEKIRPSMALTFPFELDDFQKEAVCLLEENKSVFVHAHTSAGKTVVAEYAFALATQHCTRAVYTSPIKTISNQKFRDFSGQFEVGLLTGDVSIKPESPCLIMTTEILRSMLYKGADVIRDIEWVVFDEVHYVNDQERGVVWEEVIIMLPAHVNLVLLSATVPNVMDFADWVGRTKRKVVYVTGTAKRPVPLEHSLYYRGEMYPVAGENGMIPSGITAAKAAHKAQNAPPETRKDVKAARPTGRGNDPVRGGRGGGPAGRQGGGRGRQSSSKGSNKEGHGKSSGGDYQSDKAKWTLLIKTLEKKEMLPMVVFAFSKKKVDYFGSQLGSLNFCTGAEKAHIHGFCDRALARLHPNDRTLPQVQRVRELLERGLGVHHAGLLPIMKEVVEMLFCQGVIRVLFSTETFAMGVNAPARTVVFAMLRKFDGGDFRYLLPGEYTQMAGRAGRRGKDTVGSVLIACFEDIPDESDLRRMLVGKPAQLQSQFRLTYSMILNLLRVEDLTVEDMLKRSFAESRAQLAAPETLKEIAATEEQLSAIQQEPWPGEGQGLDTPREQVEAFHEACVRIGDIMCILHEHEKGCSASLAKVLVPGQLILLRDPTSGFPTPAVIAGVLSPKTAKTSAAREYVVLCLHQSTPLDALSVVSVVEKGMRMTPFHLPPSITLQGGSFGGRGGNPIMGPIPRRGTACGSDFLLQQVQLANVEAVARSRPLPDGERLLDGNDAEALHSAIQYLQANHPADVAWQHLAEDLKIRALSAVNEVEEYHQLLQERALMAAWQDPVMGAMWGRVRREWQLGNRLAEMHHKVSDASLQQLPEFQQRLGVMRALGYVDAQDTVQMKGRVACEIASGDELIATEIIFSGILTALSPAEAAALLSALVFQEKTDEDEADAPTEALEEARAQCVAVAMAAGRTQQEHGMQMLAEDFVADKLKWGLVGVVYEWACGTAFGDICTQTSVMEGSIVRCIVRLSEATREVGAAARVMGDTALWNQMEEASTLIKRDVVFAASLYLA</sequence>